<evidence type="ECO:0000313" key="1">
    <source>
        <dbReference type="EMBL" id="MBC1487260.1"/>
    </source>
</evidence>
<sequence>MSQPIQDGNYIQSIKENINQILKLIEKCHAEEILVPLTKAKDNLENLVLKEELKRNIHVLTNCIANTEDMEKKASYKSSKNSLQLSLMELEKMEQARTSEEERIIREKKGHQAAIDYVLTERKKQEQAKLKQFVALPTKIRRIELPRKKYIRKFAKEAWDVSKVIENAESIYTLDKKEYINLHNGYCVEPERMELKCIVDIMPSIKNIRSQGMIIAARNGNRIYQVQFLKKAHA</sequence>
<dbReference type="AlphaFoldDB" id="A0A7X0X471"/>
<proteinExistence type="predicted"/>
<comment type="caution">
    <text evidence="1">The sequence shown here is derived from an EMBL/GenBank/DDBJ whole genome shotgun (WGS) entry which is preliminary data.</text>
</comment>
<dbReference type="Proteomes" id="UP000523362">
    <property type="component" value="Unassembled WGS sequence"/>
</dbReference>
<organism evidence="1 2">
    <name type="scientific">Listeria seeligeri</name>
    <dbReference type="NCBI Taxonomy" id="1640"/>
    <lineage>
        <taxon>Bacteria</taxon>
        <taxon>Bacillati</taxon>
        <taxon>Bacillota</taxon>
        <taxon>Bacilli</taxon>
        <taxon>Bacillales</taxon>
        <taxon>Listeriaceae</taxon>
        <taxon>Listeria</taxon>
    </lineage>
</organism>
<evidence type="ECO:0000313" key="2">
    <source>
        <dbReference type="Proteomes" id="UP000523362"/>
    </source>
</evidence>
<dbReference type="EMBL" id="JAARRG010000013">
    <property type="protein sequence ID" value="MBC1487260.1"/>
    <property type="molecule type" value="Genomic_DNA"/>
</dbReference>
<gene>
    <name evidence="1" type="ORF">HB897_13580</name>
</gene>
<protein>
    <submittedName>
        <fullName evidence="1">Uncharacterized protein</fullName>
    </submittedName>
</protein>
<accession>A0A7X0X471</accession>
<dbReference type="RefSeq" id="WP_185384147.1">
    <property type="nucleotide sequence ID" value="NZ_JAARRG010000013.1"/>
</dbReference>
<name>A0A7X0X471_LISSE</name>
<reference evidence="1 2" key="1">
    <citation type="submission" date="2020-03" db="EMBL/GenBank/DDBJ databases">
        <title>Soil Listeria distribution.</title>
        <authorList>
            <person name="Liao J."/>
            <person name="Wiedmann M."/>
        </authorList>
    </citation>
    <scope>NUCLEOTIDE SEQUENCE [LARGE SCALE GENOMIC DNA]</scope>
    <source>
        <strain evidence="1 2">FSL L7-1560</strain>
    </source>
</reference>